<dbReference type="InterPro" id="IPR000778">
    <property type="entry name" value="Cyt_b245_heavy_chain"/>
</dbReference>
<evidence type="ECO:0000313" key="4">
    <source>
        <dbReference type="EMBL" id="KAF3807971.1"/>
    </source>
</evidence>
<dbReference type="GeneID" id="69022664"/>
<comment type="caution">
    <text evidence="4">The sequence shown here is derived from an EMBL/GenBank/DDBJ whole genome shotgun (WGS) entry which is preliminary data.</text>
</comment>
<dbReference type="InterPro" id="IPR039261">
    <property type="entry name" value="FNR_nucleotide-bd"/>
</dbReference>
<dbReference type="GO" id="GO:0016175">
    <property type="term" value="F:superoxide-generating NAD(P)H oxidase activity"/>
    <property type="evidence" value="ECO:0007669"/>
    <property type="project" value="TreeGrafter"/>
</dbReference>
<dbReference type="SUPFAM" id="SSF52343">
    <property type="entry name" value="Ferredoxin reductase-like, C-terminal NADP-linked domain"/>
    <property type="match status" value="1"/>
</dbReference>
<dbReference type="EMBL" id="WVTB01000026">
    <property type="protein sequence ID" value="KAF3807971.1"/>
    <property type="molecule type" value="Genomic_DNA"/>
</dbReference>
<dbReference type="Pfam" id="PF08030">
    <property type="entry name" value="NAD_binding_6"/>
    <property type="match status" value="1"/>
</dbReference>
<dbReference type="AlphaFoldDB" id="A0A8H4CPX6"/>
<evidence type="ECO:0000259" key="3">
    <source>
        <dbReference type="PROSITE" id="PS51384"/>
    </source>
</evidence>
<dbReference type="Proteomes" id="UP000613401">
    <property type="component" value="Unassembled WGS sequence"/>
</dbReference>
<reference evidence="4" key="2">
    <citation type="submission" date="2020-03" db="EMBL/GenBank/DDBJ databases">
        <authorList>
            <person name="Fu F.-F."/>
            <person name="Chen J."/>
        </authorList>
    </citation>
    <scope>NUCLEOTIDE SEQUENCE</scope>
    <source>
        <strain evidence="4">Lc1</strain>
    </source>
</reference>
<evidence type="ECO:0000313" key="5">
    <source>
        <dbReference type="Proteomes" id="UP000613401"/>
    </source>
</evidence>
<dbReference type="InterPro" id="IPR017927">
    <property type="entry name" value="FAD-bd_FR_type"/>
</dbReference>
<dbReference type="RefSeq" id="XP_045267130.1">
    <property type="nucleotide sequence ID" value="XM_045415343.1"/>
</dbReference>
<evidence type="ECO:0000256" key="1">
    <source>
        <dbReference type="ARBA" id="ARBA00022982"/>
    </source>
</evidence>
<sequence length="277" mass="31134">MKYKAGQWLFLNCPEVSPYQWHPFTITSCPFDLYISVHVRQVGDFTQALGNAVGAGPQQAKMYEELDPNGIYEVAIEQDQKLPCLRIDGLYGAPAEDITKHQVAVIIGAGIGVTPWAANLEQIWNMRRTKSDCRLRRLEFVWLCRDISSSEWFRQLLLSLEAQDIGGSFLNIHIYLTQQMDSDAAANIMLNTAGRGEDAITKLRSGTQFGRPDFGKIFVSMREQISNGTYAPGLEVETRTTVGVYFCGPGGLARSIRTTCKEASDAFVLYKFWKEHF</sequence>
<dbReference type="InterPro" id="IPR013121">
    <property type="entry name" value="Fe_red_NAD-bd_6"/>
</dbReference>
<dbReference type="Gene3D" id="3.40.50.80">
    <property type="entry name" value="Nucleotide-binding domain of ferredoxin-NADP reductase (FNR) module"/>
    <property type="match status" value="1"/>
</dbReference>
<dbReference type="PROSITE" id="PS51257">
    <property type="entry name" value="PROKAR_LIPOPROTEIN"/>
    <property type="match status" value="1"/>
</dbReference>
<dbReference type="InterPro" id="IPR050369">
    <property type="entry name" value="RBOH/FRE"/>
</dbReference>
<dbReference type="PANTHER" id="PTHR11972">
    <property type="entry name" value="NADPH OXIDASE"/>
    <property type="match status" value="1"/>
</dbReference>
<organism evidence="4 5">
    <name type="scientific">Colletotrichum gloeosporioides</name>
    <name type="common">Anthracnose fungus</name>
    <name type="synonym">Glomerella cingulata</name>
    <dbReference type="NCBI Taxonomy" id="474922"/>
    <lineage>
        <taxon>Eukaryota</taxon>
        <taxon>Fungi</taxon>
        <taxon>Dikarya</taxon>
        <taxon>Ascomycota</taxon>
        <taxon>Pezizomycotina</taxon>
        <taxon>Sordariomycetes</taxon>
        <taxon>Hypocreomycetidae</taxon>
        <taxon>Glomerellales</taxon>
        <taxon>Glomerellaceae</taxon>
        <taxon>Colletotrichum</taxon>
        <taxon>Colletotrichum gloeosporioides species complex</taxon>
    </lineage>
</organism>
<accession>A0A8H4CPX6</accession>
<keyword evidence="5" id="KW-1185">Reference proteome</keyword>
<dbReference type="InterPro" id="IPR013112">
    <property type="entry name" value="FAD-bd_8"/>
</dbReference>
<keyword evidence="1" id="KW-0249">Electron transport</keyword>
<dbReference type="GO" id="GO:0006952">
    <property type="term" value="P:defense response"/>
    <property type="evidence" value="ECO:0007669"/>
    <property type="project" value="TreeGrafter"/>
</dbReference>
<keyword evidence="1" id="KW-0813">Transport</keyword>
<reference evidence="4" key="1">
    <citation type="journal article" date="2020" name="Phytopathology">
        <title>Genome sequence and comparative analysis of Colletotrichum gloeosporioides isolated from Liriodendron leaves.</title>
        <authorList>
            <person name="Fu F.F."/>
            <person name="Hao Z."/>
            <person name="Wang P."/>
            <person name="Lu Y."/>
            <person name="Xue L.J."/>
            <person name="Wei G."/>
            <person name="Tian Y."/>
            <person name="Baishi H."/>
            <person name="Xu H."/>
            <person name="Shi J."/>
            <person name="Cheng T."/>
            <person name="Wang G."/>
            <person name="Yi Y."/>
            <person name="Chen J."/>
        </authorList>
    </citation>
    <scope>NUCLEOTIDE SEQUENCE</scope>
    <source>
        <strain evidence="4">Lc1</strain>
    </source>
</reference>
<gene>
    <name evidence="4" type="ORF">GCG54_00015561</name>
</gene>
<dbReference type="GO" id="GO:0043020">
    <property type="term" value="C:NADPH oxidase complex"/>
    <property type="evidence" value="ECO:0007669"/>
    <property type="project" value="TreeGrafter"/>
</dbReference>
<keyword evidence="2" id="KW-0560">Oxidoreductase</keyword>
<dbReference type="Pfam" id="PF08022">
    <property type="entry name" value="FAD_binding_8"/>
    <property type="match status" value="1"/>
</dbReference>
<proteinExistence type="predicted"/>
<dbReference type="PANTHER" id="PTHR11972:SF39">
    <property type="entry name" value="FAD-BINDING FR-TYPE DOMAIN-CONTAINING PROTEIN"/>
    <property type="match status" value="1"/>
</dbReference>
<evidence type="ECO:0000256" key="2">
    <source>
        <dbReference type="ARBA" id="ARBA00023002"/>
    </source>
</evidence>
<dbReference type="PRINTS" id="PR00466">
    <property type="entry name" value="GP91PHOX"/>
</dbReference>
<dbReference type="InterPro" id="IPR017938">
    <property type="entry name" value="Riboflavin_synthase-like_b-brl"/>
</dbReference>
<dbReference type="GO" id="GO:0042554">
    <property type="term" value="P:superoxide anion generation"/>
    <property type="evidence" value="ECO:0007669"/>
    <property type="project" value="TreeGrafter"/>
</dbReference>
<dbReference type="PROSITE" id="PS51384">
    <property type="entry name" value="FAD_FR"/>
    <property type="match status" value="1"/>
</dbReference>
<dbReference type="SUPFAM" id="SSF63380">
    <property type="entry name" value="Riboflavin synthase domain-like"/>
    <property type="match status" value="1"/>
</dbReference>
<feature type="domain" description="FAD-binding FR-type" evidence="3">
    <location>
        <begin position="1"/>
        <end position="97"/>
    </location>
</feature>
<dbReference type="Gene3D" id="2.40.30.10">
    <property type="entry name" value="Translation factors"/>
    <property type="match status" value="1"/>
</dbReference>
<name>A0A8H4CPX6_COLGL</name>
<dbReference type="CDD" id="cd06186">
    <property type="entry name" value="NOX_Duox_like_FAD_NADP"/>
    <property type="match status" value="1"/>
</dbReference>
<protein>
    <submittedName>
        <fullName evidence="4">Respiratory burst oxidase-like protein A</fullName>
    </submittedName>
</protein>